<reference evidence="1 2" key="1">
    <citation type="submission" date="2016-03" db="EMBL/GenBank/DDBJ databases">
        <title>Choanephora cucurbitarum.</title>
        <authorList>
            <person name="Min B."/>
            <person name="Park H."/>
            <person name="Park J.-H."/>
            <person name="Shin H.-D."/>
            <person name="Choi I.-G."/>
        </authorList>
    </citation>
    <scope>NUCLEOTIDE SEQUENCE [LARGE SCALE GENOMIC DNA]</scope>
    <source>
        <strain evidence="1 2">KUS-F28377</strain>
    </source>
</reference>
<accession>A0A1C7NIP6</accession>
<organism evidence="1 2">
    <name type="scientific">Choanephora cucurbitarum</name>
    <dbReference type="NCBI Taxonomy" id="101091"/>
    <lineage>
        <taxon>Eukaryota</taxon>
        <taxon>Fungi</taxon>
        <taxon>Fungi incertae sedis</taxon>
        <taxon>Mucoromycota</taxon>
        <taxon>Mucoromycotina</taxon>
        <taxon>Mucoromycetes</taxon>
        <taxon>Mucorales</taxon>
        <taxon>Mucorineae</taxon>
        <taxon>Choanephoraceae</taxon>
        <taxon>Choanephoroideae</taxon>
        <taxon>Choanephora</taxon>
    </lineage>
</organism>
<evidence type="ECO:0000313" key="2">
    <source>
        <dbReference type="Proteomes" id="UP000093000"/>
    </source>
</evidence>
<comment type="caution">
    <text evidence="1">The sequence shown here is derived from an EMBL/GenBank/DDBJ whole genome shotgun (WGS) entry which is preliminary data.</text>
</comment>
<keyword evidence="2" id="KW-1185">Reference proteome</keyword>
<proteinExistence type="predicted"/>
<name>A0A1C7NIP6_9FUNG</name>
<feature type="non-terminal residue" evidence="1">
    <location>
        <position position="79"/>
    </location>
</feature>
<sequence length="79" mass="9133">MKEKVAGQGLMPNSYRHFIDQYIDSMSPSYMSYFLKRTVSREQRLFSKAGDDSIISESLSNNECRVCFIQEQPILKSMA</sequence>
<dbReference type="InParanoid" id="A0A1C7NIP6"/>
<dbReference type="EMBL" id="LUGH01000119">
    <property type="protein sequence ID" value="OBZ89002.1"/>
    <property type="molecule type" value="Genomic_DNA"/>
</dbReference>
<dbReference type="Proteomes" id="UP000093000">
    <property type="component" value="Unassembled WGS sequence"/>
</dbReference>
<evidence type="ECO:0000313" key="1">
    <source>
        <dbReference type="EMBL" id="OBZ89002.1"/>
    </source>
</evidence>
<dbReference type="AlphaFoldDB" id="A0A1C7NIP6"/>
<gene>
    <name evidence="1" type="ORF">A0J61_02956</name>
</gene>
<protein>
    <submittedName>
        <fullName evidence="1">Uncharacterized protein</fullName>
    </submittedName>
</protein>